<evidence type="ECO:0000256" key="5">
    <source>
        <dbReference type="ARBA" id="ARBA00008297"/>
    </source>
</evidence>
<dbReference type="InterPro" id="IPR037070">
    <property type="entry name" value="Formiminotransferase_C_sf"/>
</dbReference>
<evidence type="ECO:0000256" key="8">
    <source>
        <dbReference type="ARBA" id="ARBA00012998"/>
    </source>
</evidence>
<dbReference type="Proteomes" id="UP000494165">
    <property type="component" value="Unassembled WGS sequence"/>
</dbReference>
<comment type="function">
    <text evidence="1">Binds and promotes bundling of vimentin filaments originating from the Golgi.</text>
</comment>
<dbReference type="InterPro" id="IPR004227">
    <property type="entry name" value="Formiminotransferase_cat"/>
</dbReference>
<evidence type="ECO:0000256" key="2">
    <source>
        <dbReference type="ARBA" id="ARBA00004114"/>
    </source>
</evidence>
<sequence>MQKIVECVPNFSEGRNKTIIDAIAEAIRSTQGVTLLDVDPGPSTNRTVYTFVGDPDAVIEGALNAARVAYQLIDMATHTGEHPRLGAMDVCPFVPVRGVEPEECVFCATRLAEKLSAELKVPVYLYGSAARRGKHRVTVPQIRAGEYEALSEKLEKPEWEPDYGPRTFVSQWGATMVGVRPFLLAYNINILGTKEQAHRIALNIREQGRGAGQPGRLKAVQGMGWWLDEANLAQVSLNITNHKITPLHVAFNEVVKESEELRVGVAGSELVGLVPLEALLQAADFFMQKEGLMILEEDQKVRLAVSRLGLSSISPFDPKERVIEYRLPVPAAPLTALSLRGFVEAVGARTPAPGGGSVSALLGSLGSGLATMCGLMTFGRKQWDHLDQTMRKILPYTHDAMKSLIPMIDSDSDAFSQYMAASKMPKSSTEEAAARERALTAALDRAIQVPLDVANLANNTWPAVIETAKVCNIQTASDMQVAARCLEASVAGAWSNVLINLGSLSPDDQRRTSLKLLAADEMKKAADNCKLVLDIMQERMEMTQ</sequence>
<evidence type="ECO:0000256" key="20">
    <source>
        <dbReference type="ARBA" id="ARBA00030029"/>
    </source>
</evidence>
<evidence type="ECO:0000256" key="6">
    <source>
        <dbReference type="ARBA" id="ARBA00010825"/>
    </source>
</evidence>
<comment type="caution">
    <text evidence="23">The sequence shown here is derived from an EMBL/GenBank/DDBJ whole genome shotgun (WGS) entry which is preliminary data.</text>
</comment>
<comment type="pathway">
    <text evidence="4">Amino-acid degradation; L-histidine degradation into L-glutamate; L-glutamate from N-formimidoyl-L-glutamate (transferase route): step 1/1.</text>
</comment>
<dbReference type="InterPro" id="IPR022384">
    <property type="entry name" value="FormiminoTrfase_cat_dom_sf"/>
</dbReference>
<evidence type="ECO:0000256" key="19">
    <source>
        <dbReference type="ARBA" id="ARBA00025915"/>
    </source>
</evidence>
<dbReference type="Gene3D" id="3.30.70.670">
    <property type="entry name" value="Formiminotransferase, C-terminal subdomain"/>
    <property type="match status" value="1"/>
</dbReference>
<dbReference type="GO" id="GO:0005542">
    <property type="term" value="F:folic acid binding"/>
    <property type="evidence" value="ECO:0007669"/>
    <property type="project" value="UniProtKB-KW"/>
</dbReference>
<keyword evidence="15" id="KW-0206">Cytoskeleton</keyword>
<feature type="domain" description="Formiminotransferase C-terminal subdomain" evidence="21">
    <location>
        <begin position="182"/>
        <end position="326"/>
    </location>
</feature>
<dbReference type="Pfam" id="PF02971">
    <property type="entry name" value="FTCD"/>
    <property type="match status" value="1"/>
</dbReference>
<evidence type="ECO:0000256" key="17">
    <source>
        <dbReference type="ARBA" id="ARBA00023268"/>
    </source>
</evidence>
<dbReference type="OrthoDB" id="48036at2759"/>
<dbReference type="PANTHER" id="PTHR12234:SF0">
    <property type="entry name" value="FORMIMIDOYLTRANSFERASE-CYCLODEAMINASE"/>
    <property type="match status" value="1"/>
</dbReference>
<dbReference type="FunFam" id="1.20.120.680:FF:000001">
    <property type="entry name" value="Formimidoyltransferase cyclodeaminase"/>
    <property type="match status" value="1"/>
</dbReference>
<dbReference type="SUPFAM" id="SSF101262">
    <property type="entry name" value="Methenyltetrahydrofolate cyclohydrolase-like"/>
    <property type="match status" value="1"/>
</dbReference>
<dbReference type="InterPro" id="IPR007044">
    <property type="entry name" value="Cyclodeamin/CycHdrlase"/>
</dbReference>
<evidence type="ECO:0000256" key="13">
    <source>
        <dbReference type="ARBA" id="ARBA00022954"/>
    </source>
</evidence>
<keyword evidence="13" id="KW-0290">Folate-binding</keyword>
<feature type="domain" description="Formiminotransferase N-terminal subdomain" evidence="22">
    <location>
        <begin position="3"/>
        <end position="181"/>
    </location>
</feature>
<dbReference type="InterPro" id="IPR012886">
    <property type="entry name" value="Formiminotransferase_N"/>
</dbReference>
<keyword evidence="11" id="KW-0808">Transferase</keyword>
<dbReference type="SMART" id="SM01221">
    <property type="entry name" value="FTCD"/>
    <property type="match status" value="1"/>
</dbReference>
<dbReference type="InterPro" id="IPR037064">
    <property type="entry name" value="Formiminotransferase_N_sf"/>
</dbReference>
<evidence type="ECO:0000259" key="21">
    <source>
        <dbReference type="SMART" id="SM01221"/>
    </source>
</evidence>
<evidence type="ECO:0000313" key="23">
    <source>
        <dbReference type="EMBL" id="CAB3365835.1"/>
    </source>
</evidence>
<evidence type="ECO:0000256" key="18">
    <source>
        <dbReference type="ARBA" id="ARBA00025506"/>
    </source>
</evidence>
<organism evidence="23 24">
    <name type="scientific">Cloeon dipterum</name>
    <dbReference type="NCBI Taxonomy" id="197152"/>
    <lineage>
        <taxon>Eukaryota</taxon>
        <taxon>Metazoa</taxon>
        <taxon>Ecdysozoa</taxon>
        <taxon>Arthropoda</taxon>
        <taxon>Hexapoda</taxon>
        <taxon>Insecta</taxon>
        <taxon>Pterygota</taxon>
        <taxon>Palaeoptera</taxon>
        <taxon>Ephemeroptera</taxon>
        <taxon>Pisciforma</taxon>
        <taxon>Baetidae</taxon>
        <taxon>Cloeon</taxon>
    </lineage>
</organism>
<keyword evidence="12" id="KW-0369">Histidine metabolism</keyword>
<name>A0A8S1CBK5_9INSE</name>
<dbReference type="Gene3D" id="1.20.120.680">
    <property type="entry name" value="Formiminotetrahydrofolate cyclodeaminase monomer, up-and-down helical bundle"/>
    <property type="match status" value="1"/>
</dbReference>
<dbReference type="EC" id="2.1.2.5" evidence="7"/>
<dbReference type="InterPro" id="IPR013802">
    <property type="entry name" value="Formiminotransferase_C"/>
</dbReference>
<evidence type="ECO:0000313" key="24">
    <source>
        <dbReference type="Proteomes" id="UP000494165"/>
    </source>
</evidence>
<comment type="subcellular location">
    <subcellularLocation>
        <location evidence="2">Cytoplasm</location>
        <location evidence="2">Cytoskeleton</location>
        <location evidence="2">Microtubule organizing center</location>
        <location evidence="2">Centrosome</location>
        <location evidence="2">Centriole</location>
    </subcellularLocation>
    <subcellularLocation>
        <location evidence="3">Golgi apparatus</location>
    </subcellularLocation>
</comment>
<evidence type="ECO:0000256" key="10">
    <source>
        <dbReference type="ARBA" id="ARBA00022490"/>
    </source>
</evidence>
<dbReference type="GO" id="GO:0005794">
    <property type="term" value="C:Golgi apparatus"/>
    <property type="evidence" value="ECO:0007669"/>
    <property type="project" value="UniProtKB-SubCell"/>
</dbReference>
<protein>
    <recommendedName>
        <fullName evidence="9">Formimidoyltransferase-cyclodeaminase</fullName>
        <ecNumber evidence="7">2.1.2.5</ecNumber>
        <ecNumber evidence="8">4.3.1.4</ecNumber>
    </recommendedName>
    <alternativeName>
        <fullName evidence="20">Formiminotransferase-cyclodeaminase</fullName>
    </alternativeName>
</protein>
<dbReference type="SUPFAM" id="SSF55116">
    <property type="entry name" value="Formiminotransferase domain of formiminotransferase-cyclodeaminase"/>
    <property type="match status" value="2"/>
</dbReference>
<dbReference type="InterPro" id="IPR051623">
    <property type="entry name" value="FTCD"/>
</dbReference>
<dbReference type="InterPro" id="IPR036178">
    <property type="entry name" value="Formintransfe-cycloase-like_sf"/>
</dbReference>
<keyword evidence="14" id="KW-0333">Golgi apparatus</keyword>
<evidence type="ECO:0000256" key="1">
    <source>
        <dbReference type="ARBA" id="ARBA00002680"/>
    </source>
</evidence>
<evidence type="ECO:0000256" key="9">
    <source>
        <dbReference type="ARBA" id="ARBA00017787"/>
    </source>
</evidence>
<dbReference type="GO" id="GO:0030412">
    <property type="term" value="F:formimidoyltetrahydrofolate cyclodeaminase activity"/>
    <property type="evidence" value="ECO:0007669"/>
    <property type="project" value="UniProtKB-EC"/>
</dbReference>
<dbReference type="NCBIfam" id="TIGR02024">
    <property type="entry name" value="FtcD"/>
    <property type="match status" value="1"/>
</dbReference>
<evidence type="ECO:0000256" key="16">
    <source>
        <dbReference type="ARBA" id="ARBA00023239"/>
    </source>
</evidence>
<comment type="similarity">
    <text evidence="6">In the C-terminal section; belongs to the cyclodeaminase/cyclohydrolase family.</text>
</comment>
<dbReference type="PANTHER" id="PTHR12234">
    <property type="entry name" value="FORMIMINOTRANSFERASE-CYCLODEAMINASE"/>
    <property type="match status" value="1"/>
</dbReference>
<comment type="function">
    <text evidence="18">Folate-dependent enzyme, that displays both transferase and deaminase activity. Serves to channel one-carbon units from formiminoglutamate to the folate pool.</text>
</comment>
<keyword evidence="16" id="KW-0456">Lyase</keyword>
<gene>
    <name evidence="23" type="ORF">CLODIP_2_CD06543</name>
</gene>
<evidence type="ECO:0000256" key="14">
    <source>
        <dbReference type="ARBA" id="ARBA00023034"/>
    </source>
</evidence>
<keyword evidence="17" id="KW-0511">Multifunctional enzyme</keyword>
<dbReference type="GO" id="GO:0006547">
    <property type="term" value="P:L-histidine metabolic process"/>
    <property type="evidence" value="ECO:0007669"/>
    <property type="project" value="UniProtKB-KW"/>
</dbReference>
<dbReference type="EC" id="4.3.1.4" evidence="8"/>
<dbReference type="FunFam" id="3.30.990.10:FF:000001">
    <property type="entry name" value="Formimidoyltransferase cyclodeaminase"/>
    <property type="match status" value="1"/>
</dbReference>
<evidence type="ECO:0000256" key="4">
    <source>
        <dbReference type="ARBA" id="ARBA00005082"/>
    </source>
</evidence>
<dbReference type="Gene3D" id="3.30.990.10">
    <property type="entry name" value="Formiminotransferase, N-terminal subdomain"/>
    <property type="match status" value="1"/>
</dbReference>
<keyword evidence="24" id="KW-1185">Reference proteome</keyword>
<evidence type="ECO:0000256" key="3">
    <source>
        <dbReference type="ARBA" id="ARBA00004555"/>
    </source>
</evidence>
<dbReference type="Pfam" id="PF07837">
    <property type="entry name" value="FTCD_N"/>
    <property type="match status" value="1"/>
</dbReference>
<comment type="subunit">
    <text evidence="19">Homooctamer, including four polyglutamate binding sites. The subunits are arranged as a tetramer of dimers, and form a planar ring-shaped structure.</text>
</comment>
<proteinExistence type="inferred from homology"/>
<dbReference type="EMBL" id="CADEPI010000022">
    <property type="protein sequence ID" value="CAB3365835.1"/>
    <property type="molecule type" value="Genomic_DNA"/>
</dbReference>
<accession>A0A8S1CBK5</accession>
<evidence type="ECO:0000259" key="22">
    <source>
        <dbReference type="SMART" id="SM01222"/>
    </source>
</evidence>
<dbReference type="GO" id="GO:0005814">
    <property type="term" value="C:centriole"/>
    <property type="evidence" value="ECO:0007669"/>
    <property type="project" value="UniProtKB-SubCell"/>
</dbReference>
<evidence type="ECO:0000256" key="7">
    <source>
        <dbReference type="ARBA" id="ARBA00012252"/>
    </source>
</evidence>
<dbReference type="Pfam" id="PF04961">
    <property type="entry name" value="FTCD_C"/>
    <property type="match status" value="1"/>
</dbReference>
<evidence type="ECO:0000256" key="12">
    <source>
        <dbReference type="ARBA" id="ARBA00022808"/>
    </source>
</evidence>
<evidence type="ECO:0000256" key="11">
    <source>
        <dbReference type="ARBA" id="ARBA00022679"/>
    </source>
</evidence>
<comment type="similarity">
    <text evidence="5">In the N-terminal section; belongs to the formiminotransferase family.</text>
</comment>
<evidence type="ECO:0000256" key="15">
    <source>
        <dbReference type="ARBA" id="ARBA00023212"/>
    </source>
</evidence>
<dbReference type="GO" id="GO:0030409">
    <property type="term" value="F:glutamate formimidoyltransferase activity"/>
    <property type="evidence" value="ECO:0007669"/>
    <property type="project" value="UniProtKB-EC"/>
</dbReference>
<reference evidence="23 24" key="1">
    <citation type="submission" date="2020-04" db="EMBL/GenBank/DDBJ databases">
        <authorList>
            <person name="Alioto T."/>
            <person name="Alioto T."/>
            <person name="Gomez Garrido J."/>
        </authorList>
    </citation>
    <scope>NUCLEOTIDE SEQUENCE [LARGE SCALE GENOMIC DNA]</scope>
</reference>
<dbReference type="SMART" id="SM01222">
    <property type="entry name" value="FTCD_N"/>
    <property type="match status" value="1"/>
</dbReference>
<keyword evidence="10" id="KW-0963">Cytoplasm</keyword>
<dbReference type="AlphaFoldDB" id="A0A8S1CBK5"/>